<dbReference type="PANTHER" id="PTHR30624">
    <property type="entry name" value="UNCHARACTERIZED PROTEIN TLDD AND PMBA"/>
    <property type="match status" value="1"/>
</dbReference>
<organism evidence="3">
    <name type="scientific">marine sediment metagenome</name>
    <dbReference type="NCBI Taxonomy" id="412755"/>
    <lineage>
        <taxon>unclassified sequences</taxon>
        <taxon>metagenomes</taxon>
        <taxon>ecological metagenomes</taxon>
    </lineage>
</organism>
<dbReference type="EMBL" id="LAZR01066803">
    <property type="protein sequence ID" value="KKK52853.1"/>
    <property type="molecule type" value="Genomic_DNA"/>
</dbReference>
<dbReference type="InterPro" id="IPR045569">
    <property type="entry name" value="Metalloprtase-TldD/E_C"/>
</dbReference>
<dbReference type="InterPro" id="IPR036059">
    <property type="entry name" value="TldD/PmbA_sf"/>
</dbReference>
<dbReference type="AlphaFoldDB" id="A0A0F8W8D2"/>
<sequence>MNLSKKNSKNKNSVIDQSQLEEGLTSKNKLTIDISKEGHWSDNYKDEINSFLKDIEGLIIEHKNKMRFTLDIEAYFVQKRYQSTKSIDIQQEYSYSLLSVYVESKNHTYPIKRNEIMGGIIKSDFEWQKVENRIESMISQLEQLEVVSKPPSGEHNVLLSEDAVYSLIHETIGHGCEADKMGFKVANSNLTIVDDPHIRNVGWGEYDDEGIKTQGTLLVDEGILSSYLHDTKTAKIMNQTSTGNARATSYLSPPEPRQSNIYIEPGDLSNEELLEEVRNGLLIGPTLAASTSIYTGEFSIESQISFEIKNGEIVNILGPVTITGNALESLNNIT</sequence>
<evidence type="ECO:0000256" key="1">
    <source>
        <dbReference type="ARBA" id="ARBA00005836"/>
    </source>
</evidence>
<comment type="similarity">
    <text evidence="1">Belongs to the peptidase U62 family.</text>
</comment>
<reference evidence="3" key="1">
    <citation type="journal article" date="2015" name="Nature">
        <title>Complex archaea that bridge the gap between prokaryotes and eukaryotes.</title>
        <authorList>
            <person name="Spang A."/>
            <person name="Saw J.H."/>
            <person name="Jorgensen S.L."/>
            <person name="Zaremba-Niedzwiedzka K."/>
            <person name="Martijn J."/>
            <person name="Lind A.E."/>
            <person name="van Eijk R."/>
            <person name="Schleper C."/>
            <person name="Guy L."/>
            <person name="Ettema T.J."/>
        </authorList>
    </citation>
    <scope>NUCLEOTIDE SEQUENCE</scope>
</reference>
<dbReference type="SUPFAM" id="SSF111283">
    <property type="entry name" value="Putative modulator of DNA gyrase, PmbA/TldD"/>
    <property type="match status" value="1"/>
</dbReference>
<evidence type="ECO:0000313" key="3">
    <source>
        <dbReference type="EMBL" id="KKK52853.1"/>
    </source>
</evidence>
<feature type="non-terminal residue" evidence="3">
    <location>
        <position position="334"/>
    </location>
</feature>
<dbReference type="GO" id="GO:0006508">
    <property type="term" value="P:proteolysis"/>
    <property type="evidence" value="ECO:0007669"/>
    <property type="project" value="InterPro"/>
</dbReference>
<comment type="caution">
    <text evidence="3">The sequence shown here is derived from an EMBL/GenBank/DDBJ whole genome shotgun (WGS) entry which is preliminary data.</text>
</comment>
<proteinExistence type="inferred from homology"/>
<dbReference type="InterPro" id="IPR051463">
    <property type="entry name" value="Peptidase_U62_metallo"/>
</dbReference>
<dbReference type="Pfam" id="PF19289">
    <property type="entry name" value="PmbA_TldD_3rd"/>
    <property type="match status" value="1"/>
</dbReference>
<accession>A0A0F8W8D2</accession>
<gene>
    <name evidence="3" type="ORF">LCGC14_3100740</name>
</gene>
<dbReference type="GO" id="GO:0008237">
    <property type="term" value="F:metallopeptidase activity"/>
    <property type="evidence" value="ECO:0007669"/>
    <property type="project" value="InterPro"/>
</dbReference>
<name>A0A0F8W8D2_9ZZZZ</name>
<evidence type="ECO:0000259" key="2">
    <source>
        <dbReference type="Pfam" id="PF19289"/>
    </source>
</evidence>
<feature type="domain" description="Metalloprotease TldD/E C-terminal" evidence="2">
    <location>
        <begin position="152"/>
        <end position="334"/>
    </location>
</feature>
<dbReference type="GO" id="GO:0005829">
    <property type="term" value="C:cytosol"/>
    <property type="evidence" value="ECO:0007669"/>
    <property type="project" value="TreeGrafter"/>
</dbReference>
<protein>
    <recommendedName>
        <fullName evidence="2">Metalloprotease TldD/E C-terminal domain-containing protein</fullName>
    </recommendedName>
</protein>
<dbReference type="PANTHER" id="PTHR30624:SF0">
    <property type="entry name" value="METALLOPROTEASE SLR0863"/>
    <property type="match status" value="1"/>
</dbReference>